<protein>
    <recommendedName>
        <fullName evidence="5">NADH-quinone oxidoreductase subunit N</fullName>
        <ecNumber evidence="5">7.1.1.-</ecNumber>
    </recommendedName>
    <alternativeName>
        <fullName evidence="5">NADH dehydrogenase I subunit N</fullName>
    </alternativeName>
    <alternativeName>
        <fullName evidence="5">NDH-1 subunit N</fullName>
    </alternativeName>
</protein>
<evidence type="ECO:0000256" key="5">
    <source>
        <dbReference type="HAMAP-Rule" id="MF_00445"/>
    </source>
</evidence>
<dbReference type="PANTHER" id="PTHR22773">
    <property type="entry name" value="NADH DEHYDROGENASE"/>
    <property type="match status" value="1"/>
</dbReference>
<feature type="transmembrane region" description="Helical" evidence="5">
    <location>
        <begin position="66"/>
        <end position="87"/>
    </location>
</feature>
<feature type="transmembrane region" description="Helical" evidence="5">
    <location>
        <begin position="365"/>
        <end position="387"/>
    </location>
</feature>
<dbReference type="GO" id="GO:0048038">
    <property type="term" value="F:quinone binding"/>
    <property type="evidence" value="ECO:0007669"/>
    <property type="project" value="UniProtKB-KW"/>
</dbReference>
<dbReference type="InterPro" id="IPR001750">
    <property type="entry name" value="ND/Mrp_TM"/>
</dbReference>
<feature type="transmembrane region" description="Helical" evidence="5">
    <location>
        <begin position="324"/>
        <end position="344"/>
    </location>
</feature>
<comment type="subcellular location">
    <subcellularLocation>
        <location evidence="5">Cell membrane</location>
        <topology evidence="5">Multi-pass membrane protein</topology>
    </subcellularLocation>
    <subcellularLocation>
        <location evidence="1">Endomembrane system</location>
        <topology evidence="1">Multi-pass membrane protein</topology>
    </subcellularLocation>
    <subcellularLocation>
        <location evidence="6">Membrane</location>
        <topology evidence="6">Multi-pass membrane protein</topology>
    </subcellularLocation>
</comment>
<evidence type="ECO:0000259" key="7">
    <source>
        <dbReference type="Pfam" id="PF00361"/>
    </source>
</evidence>
<dbReference type="GO" id="GO:0005886">
    <property type="term" value="C:plasma membrane"/>
    <property type="evidence" value="ECO:0007669"/>
    <property type="project" value="UniProtKB-SubCell"/>
</dbReference>
<evidence type="ECO:0000313" key="9">
    <source>
        <dbReference type="Proteomes" id="UP000494245"/>
    </source>
</evidence>
<keyword evidence="5" id="KW-1278">Translocase</keyword>
<keyword evidence="2 5" id="KW-0812">Transmembrane</keyword>
<keyword evidence="5" id="KW-0813">Transport</keyword>
<keyword evidence="5" id="KW-1003">Cell membrane</keyword>
<comment type="similarity">
    <text evidence="5">Belongs to the complex I subunit 2 family.</text>
</comment>
<dbReference type="HAMAP" id="MF_00445">
    <property type="entry name" value="NDH1_NuoN_1"/>
    <property type="match status" value="1"/>
</dbReference>
<feature type="transmembrane region" description="Helical" evidence="5">
    <location>
        <begin position="297"/>
        <end position="318"/>
    </location>
</feature>
<keyword evidence="5" id="KW-0520">NAD</keyword>
<comment type="catalytic activity">
    <reaction evidence="5">
        <text>a quinone + NADH + 5 H(+)(in) = a quinol + NAD(+) + 4 H(+)(out)</text>
        <dbReference type="Rhea" id="RHEA:57888"/>
        <dbReference type="ChEBI" id="CHEBI:15378"/>
        <dbReference type="ChEBI" id="CHEBI:24646"/>
        <dbReference type="ChEBI" id="CHEBI:57540"/>
        <dbReference type="ChEBI" id="CHEBI:57945"/>
        <dbReference type="ChEBI" id="CHEBI:132124"/>
    </reaction>
</comment>
<evidence type="ECO:0000256" key="3">
    <source>
        <dbReference type="ARBA" id="ARBA00022989"/>
    </source>
</evidence>
<proteinExistence type="inferred from homology"/>
<keyword evidence="4 5" id="KW-0472">Membrane</keyword>
<evidence type="ECO:0000256" key="2">
    <source>
        <dbReference type="ARBA" id="ARBA00022692"/>
    </source>
</evidence>
<feature type="transmembrane region" description="Helical" evidence="5">
    <location>
        <begin position="31"/>
        <end position="51"/>
    </location>
</feature>
<dbReference type="GO" id="GO:0008137">
    <property type="term" value="F:NADH dehydrogenase (ubiquinone) activity"/>
    <property type="evidence" value="ECO:0007669"/>
    <property type="project" value="InterPro"/>
</dbReference>
<dbReference type="InterPro" id="IPR010096">
    <property type="entry name" value="NADH-Q_OxRdtase_suN/2"/>
</dbReference>
<keyword evidence="5" id="KW-0830">Ubiquinone</keyword>
<feature type="transmembrane region" description="Helical" evidence="5">
    <location>
        <begin position="6"/>
        <end position="24"/>
    </location>
</feature>
<name>A0A6V8LNL2_9BACT</name>
<feature type="domain" description="NADH:quinone oxidoreductase/Mrp antiporter transmembrane" evidence="7">
    <location>
        <begin position="118"/>
        <end position="414"/>
    </location>
</feature>
<dbReference type="GO" id="GO:0050136">
    <property type="term" value="F:NADH dehydrogenase (quinone) (non-electrogenic) activity"/>
    <property type="evidence" value="ECO:0007669"/>
    <property type="project" value="UniProtKB-UniRule"/>
</dbReference>
<gene>
    <name evidence="8" type="primary">nuoN_3</name>
    <name evidence="5" type="synonym">nuoN</name>
    <name evidence="8" type="ORF">NNJEOMEG_02043</name>
</gene>
<dbReference type="GO" id="GO:0042773">
    <property type="term" value="P:ATP synthesis coupled electron transport"/>
    <property type="evidence" value="ECO:0007669"/>
    <property type="project" value="InterPro"/>
</dbReference>
<dbReference type="GO" id="GO:0012505">
    <property type="term" value="C:endomembrane system"/>
    <property type="evidence" value="ECO:0007669"/>
    <property type="project" value="UniProtKB-SubCell"/>
</dbReference>
<reference evidence="8 9" key="2">
    <citation type="submission" date="2020-05" db="EMBL/GenBank/DDBJ databases">
        <title>Draft genome sequence of Desulfovibrio sp. strainFSS-1.</title>
        <authorList>
            <person name="Shimoshige H."/>
            <person name="Kobayashi H."/>
            <person name="Maekawa T."/>
        </authorList>
    </citation>
    <scope>NUCLEOTIDE SEQUENCE [LARGE SCALE GENOMIC DNA]</scope>
    <source>
        <strain evidence="8 9">SIID29052-01</strain>
    </source>
</reference>
<accession>A0A6V8LNL2</accession>
<feature type="transmembrane region" description="Helical" evidence="5">
    <location>
        <begin position="446"/>
        <end position="470"/>
    </location>
</feature>
<feature type="transmembrane region" description="Helical" evidence="5">
    <location>
        <begin position="399"/>
        <end position="420"/>
    </location>
</feature>
<evidence type="ECO:0000256" key="4">
    <source>
        <dbReference type="ARBA" id="ARBA00023136"/>
    </source>
</evidence>
<dbReference type="AlphaFoldDB" id="A0A6V8LNL2"/>
<keyword evidence="3 5" id="KW-1133">Transmembrane helix</keyword>
<organism evidence="8 9">
    <name type="scientific">Fundidesulfovibrio magnetotacticus</name>
    <dbReference type="NCBI Taxonomy" id="2730080"/>
    <lineage>
        <taxon>Bacteria</taxon>
        <taxon>Pseudomonadati</taxon>
        <taxon>Thermodesulfobacteriota</taxon>
        <taxon>Desulfovibrionia</taxon>
        <taxon>Desulfovibrionales</taxon>
        <taxon>Desulfovibrionaceae</taxon>
        <taxon>Fundidesulfovibrio</taxon>
    </lineage>
</organism>
<evidence type="ECO:0000313" key="8">
    <source>
        <dbReference type="EMBL" id="GFK94203.1"/>
    </source>
</evidence>
<keyword evidence="8" id="KW-0560">Oxidoreductase</keyword>
<feature type="transmembrane region" description="Helical" evidence="5">
    <location>
        <begin position="198"/>
        <end position="223"/>
    </location>
</feature>
<keyword evidence="5" id="KW-0874">Quinone</keyword>
<dbReference type="EMBL" id="BLTE01000008">
    <property type="protein sequence ID" value="GFK94203.1"/>
    <property type="molecule type" value="Genomic_DNA"/>
</dbReference>
<feature type="transmembrane region" description="Helical" evidence="5">
    <location>
        <begin position="99"/>
        <end position="115"/>
    </location>
</feature>
<feature type="transmembrane region" description="Helical" evidence="5">
    <location>
        <begin position="264"/>
        <end position="285"/>
    </location>
</feature>
<dbReference type="Proteomes" id="UP000494245">
    <property type="component" value="Unassembled WGS sequence"/>
</dbReference>
<reference evidence="8 9" key="1">
    <citation type="submission" date="2020-04" db="EMBL/GenBank/DDBJ databases">
        <authorList>
            <consortium name="Desulfovibrio sp. FSS-1 genome sequencing consortium"/>
            <person name="Shimoshige H."/>
            <person name="Kobayashi H."/>
            <person name="Maekawa T."/>
        </authorList>
    </citation>
    <scope>NUCLEOTIDE SEQUENCE [LARGE SCALE GENOMIC DNA]</scope>
    <source>
        <strain evidence="8 9">SIID29052-01</strain>
    </source>
</reference>
<dbReference type="EC" id="7.1.1.-" evidence="5"/>
<comment type="subunit">
    <text evidence="5">NDH-1 is composed of 14 different subunits. Subunits NuoA, H, J, K, L, M, N constitute the membrane sector of the complex.</text>
</comment>
<comment type="caution">
    <text evidence="8">The sequence shown here is derived from an EMBL/GenBank/DDBJ whole genome shotgun (WGS) entry which is preliminary data.</text>
</comment>
<sequence>MNAQLFFPELVLCAGCLAAFVLTLTGPSARVPRLCALVVAALFAAACFWSLPLEGSLFAGAYRVDLFSQMVKCAMASGFVLILLFGADLKGVPGEVRPEYYLFLLTSLLGLTLLVSSVELLTLFIALELSSYSLYLLVPLRRGEGLRAQMEASVKYILFGVAASGIMLFGMSYVFGLTGTTYLDQAVPAMRALAGTPIGAAALLALLAGLLFKLAVFPFHFWAPDVYQGASNDTAAFVASLPKVAAVAVLLRLAAMAAPPEGLAAGHVQAALTGLSVASMFYGNLTALAQKDVKRMLGFSGIAHAGYLLLGVVALDAWGFASALYYATAYVFMMLAAFLGLCAVSPDGGNLTVDDLSGLHKRSPILAFVLAASMFALAGIPPFAGFMGKFMLLATAYKAGHGVLVAMAAVNTALAIWYYLQVVRRIYTVAPAEGAGPIAVDSGTRLAGICLVVLMIALGLAPETLVRLAASAVRMAM</sequence>
<feature type="transmembrane region" description="Helical" evidence="5">
    <location>
        <begin position="158"/>
        <end position="178"/>
    </location>
</feature>
<dbReference type="Pfam" id="PF00361">
    <property type="entry name" value="Proton_antipo_M"/>
    <property type="match status" value="1"/>
</dbReference>
<evidence type="ECO:0000256" key="6">
    <source>
        <dbReference type="RuleBase" id="RU000320"/>
    </source>
</evidence>
<evidence type="ECO:0000256" key="1">
    <source>
        <dbReference type="ARBA" id="ARBA00004127"/>
    </source>
</evidence>
<feature type="transmembrane region" description="Helical" evidence="5">
    <location>
        <begin position="235"/>
        <end position="258"/>
    </location>
</feature>
<comment type="function">
    <text evidence="5">NDH-1 shuttles electrons from NADH, via FMN and iron-sulfur (Fe-S) centers, to quinones in the respiratory chain. The immediate electron acceptor for the enzyme in this species is believed to be ubiquinone. Couples the redox reaction to proton translocation (for every two electrons transferred, four hydrogen ions are translocated across the cytoplasmic membrane), and thus conserves the redox energy in a proton gradient.</text>
</comment>
<keyword evidence="9" id="KW-1185">Reference proteome</keyword>
<dbReference type="RefSeq" id="WP_173084049.1">
    <property type="nucleotide sequence ID" value="NZ_BLTE01000008.1"/>
</dbReference>